<proteinExistence type="predicted"/>
<accession>A0ACB8R0N5</accession>
<name>A0ACB8R0N5_9AGAM</name>
<sequence>MHVVPLEIHITIIDCLYRSSQHSTIEYSTLRACALVCRDWAPIAQRLLFRRLPEFYHSRVRSRLLRTLRTVPHLAAYIYSITLNMRLPDLGREDNDSEGDDIDVLKLCTNVIGISITPYFPDYEAHLESVPRLEAIPARPVFLSIVGNPLFLERILNIWPSISVIDLQTNGLDVLPRTLQALSTPAWRIPVHGSTANMSPALRDLELQHVDWTSATQYAALITSGMLAQLHTLVLEYEMVAPPRELLEALPCLKTLVLTSCPEQDYALPPALGHLGYHFHRGSEERVAHARLLLDAARALTGLRLVTA</sequence>
<keyword evidence="2" id="KW-1185">Reference proteome</keyword>
<dbReference type="EMBL" id="MU276977">
    <property type="protein sequence ID" value="KAI0037417.1"/>
    <property type="molecule type" value="Genomic_DNA"/>
</dbReference>
<reference evidence="1" key="2">
    <citation type="journal article" date="2022" name="New Phytol.">
        <title>Evolutionary transition to the ectomycorrhizal habit in the genomes of a hyperdiverse lineage of mushroom-forming fungi.</title>
        <authorList>
            <person name="Looney B."/>
            <person name="Miyauchi S."/>
            <person name="Morin E."/>
            <person name="Drula E."/>
            <person name="Courty P.E."/>
            <person name="Kohler A."/>
            <person name="Kuo A."/>
            <person name="LaButti K."/>
            <person name="Pangilinan J."/>
            <person name="Lipzen A."/>
            <person name="Riley R."/>
            <person name="Andreopoulos W."/>
            <person name="He G."/>
            <person name="Johnson J."/>
            <person name="Nolan M."/>
            <person name="Tritt A."/>
            <person name="Barry K.W."/>
            <person name="Grigoriev I.V."/>
            <person name="Nagy L.G."/>
            <person name="Hibbett D."/>
            <person name="Henrissat B."/>
            <person name="Matheny P.B."/>
            <person name="Labbe J."/>
            <person name="Martin F.M."/>
        </authorList>
    </citation>
    <scope>NUCLEOTIDE SEQUENCE</scope>
    <source>
        <strain evidence="1">FP105234-sp</strain>
    </source>
</reference>
<comment type="caution">
    <text evidence="1">The sequence shown here is derived from an EMBL/GenBank/DDBJ whole genome shotgun (WGS) entry which is preliminary data.</text>
</comment>
<evidence type="ECO:0000313" key="2">
    <source>
        <dbReference type="Proteomes" id="UP000814033"/>
    </source>
</evidence>
<dbReference type="Proteomes" id="UP000814033">
    <property type="component" value="Unassembled WGS sequence"/>
</dbReference>
<gene>
    <name evidence="1" type="ORF">FA95DRAFT_1568160</name>
</gene>
<feature type="non-terminal residue" evidence="1">
    <location>
        <position position="308"/>
    </location>
</feature>
<reference evidence="1" key="1">
    <citation type="submission" date="2021-02" db="EMBL/GenBank/DDBJ databases">
        <authorList>
            <consortium name="DOE Joint Genome Institute"/>
            <person name="Ahrendt S."/>
            <person name="Looney B.P."/>
            <person name="Miyauchi S."/>
            <person name="Morin E."/>
            <person name="Drula E."/>
            <person name="Courty P.E."/>
            <person name="Chicoki N."/>
            <person name="Fauchery L."/>
            <person name="Kohler A."/>
            <person name="Kuo A."/>
            <person name="Labutti K."/>
            <person name="Pangilinan J."/>
            <person name="Lipzen A."/>
            <person name="Riley R."/>
            <person name="Andreopoulos W."/>
            <person name="He G."/>
            <person name="Johnson J."/>
            <person name="Barry K.W."/>
            <person name="Grigoriev I.V."/>
            <person name="Nagy L."/>
            <person name="Hibbett D."/>
            <person name="Henrissat B."/>
            <person name="Matheny P.B."/>
            <person name="Labbe J."/>
            <person name="Martin F."/>
        </authorList>
    </citation>
    <scope>NUCLEOTIDE SEQUENCE</scope>
    <source>
        <strain evidence="1">FP105234-sp</strain>
    </source>
</reference>
<organism evidence="1 2">
    <name type="scientific">Auriscalpium vulgare</name>
    <dbReference type="NCBI Taxonomy" id="40419"/>
    <lineage>
        <taxon>Eukaryota</taxon>
        <taxon>Fungi</taxon>
        <taxon>Dikarya</taxon>
        <taxon>Basidiomycota</taxon>
        <taxon>Agaricomycotina</taxon>
        <taxon>Agaricomycetes</taxon>
        <taxon>Russulales</taxon>
        <taxon>Auriscalpiaceae</taxon>
        <taxon>Auriscalpium</taxon>
    </lineage>
</organism>
<evidence type="ECO:0000313" key="1">
    <source>
        <dbReference type="EMBL" id="KAI0037417.1"/>
    </source>
</evidence>
<protein>
    <submittedName>
        <fullName evidence="1">Uncharacterized protein</fullName>
    </submittedName>
</protein>